<dbReference type="Pfam" id="PF00069">
    <property type="entry name" value="Pkinase"/>
    <property type="match status" value="1"/>
</dbReference>
<keyword evidence="5" id="KW-0418">Kinase</keyword>
<dbReference type="FunFam" id="3.30.200.20:FF:000046">
    <property type="entry name" value="Mitogen-activated protein kinase"/>
    <property type="match status" value="1"/>
</dbReference>
<protein>
    <submittedName>
        <fullName evidence="9">OLC1v1029838C2</fullName>
    </submittedName>
</protein>
<evidence type="ECO:0000256" key="2">
    <source>
        <dbReference type="ARBA" id="ARBA00022527"/>
    </source>
</evidence>
<evidence type="ECO:0000313" key="9">
    <source>
        <dbReference type="EMBL" id="CAI9094148.1"/>
    </source>
</evidence>
<dbReference type="InterPro" id="IPR050117">
    <property type="entry name" value="MAPK"/>
</dbReference>
<evidence type="ECO:0000259" key="8">
    <source>
        <dbReference type="PROSITE" id="PS50011"/>
    </source>
</evidence>
<dbReference type="FunFam" id="1.10.510.10:FF:000040">
    <property type="entry name" value="Mitogen-activated protein kinase"/>
    <property type="match status" value="1"/>
</dbReference>
<dbReference type="InterPro" id="IPR000719">
    <property type="entry name" value="Prot_kinase_dom"/>
</dbReference>
<evidence type="ECO:0000256" key="1">
    <source>
        <dbReference type="ARBA" id="ARBA00008832"/>
    </source>
</evidence>
<dbReference type="AlphaFoldDB" id="A0AAV1CGH7"/>
<evidence type="ECO:0000256" key="7">
    <source>
        <dbReference type="SAM" id="MobiDB-lite"/>
    </source>
</evidence>
<dbReference type="Gene3D" id="1.10.510.10">
    <property type="entry name" value="Transferase(Phosphotransferase) domain 1"/>
    <property type="match status" value="1"/>
</dbReference>
<feature type="domain" description="Protein kinase" evidence="8">
    <location>
        <begin position="50"/>
        <end position="337"/>
    </location>
</feature>
<dbReference type="Gene3D" id="3.30.200.20">
    <property type="entry name" value="Phosphorylase Kinase, domain 1"/>
    <property type="match status" value="1"/>
</dbReference>
<dbReference type="Proteomes" id="UP001161247">
    <property type="component" value="Chromosome 2"/>
</dbReference>
<dbReference type="EMBL" id="OX459119">
    <property type="protein sequence ID" value="CAI9094148.1"/>
    <property type="molecule type" value="Genomic_DNA"/>
</dbReference>
<keyword evidence="2" id="KW-0723">Serine/threonine-protein kinase</keyword>
<dbReference type="SUPFAM" id="SSF56112">
    <property type="entry name" value="Protein kinase-like (PK-like)"/>
    <property type="match status" value="1"/>
</dbReference>
<keyword evidence="6" id="KW-0067">ATP-binding</keyword>
<sequence>MANTDSKYSKGASSSSCSNDSNKKGAVSHVLPYLRYDGFTDLFEVPSKYSPPFDIIGRGSYGIFCSAVDAETGEKVAIKKICSAFDITSNAYRMLKEIKLLQHLDHENIIAIKDLIRPPNRENFRDVYIVYNLMETNLRKVLRSDQELTDDHCQYFVYQMLRGLKYLHSANVLHCDLEPNNIHLNANCDLRIGGFRIARTNSDTEYMTAYGVVTLYRAPELLLHTSSDYSAAIDVWSVGCIFGEMMTRKPLFLSAGLVDHLEVITELLGTPDYASLGYLQSDKARRIVEQLPQNPKPQLRDRFLNKSPLAVDLLEKMLVFDPNQRITVDAALSHPYMESLHDISDEPVCSAPFHFDLVEDSVTGEYIKELIWKESLKFNPDPNFFQNYLIRLISFCCPNP</sequence>
<keyword evidence="10" id="KW-1185">Reference proteome</keyword>
<comment type="similarity">
    <text evidence="1">Belongs to the protein kinase superfamily. CMGC Ser/Thr protein kinase family. MAP kinase subfamily.</text>
</comment>
<dbReference type="InterPro" id="IPR011009">
    <property type="entry name" value="Kinase-like_dom_sf"/>
</dbReference>
<proteinExistence type="inferred from homology"/>
<evidence type="ECO:0000256" key="4">
    <source>
        <dbReference type="ARBA" id="ARBA00022741"/>
    </source>
</evidence>
<dbReference type="GO" id="GO:0004674">
    <property type="term" value="F:protein serine/threonine kinase activity"/>
    <property type="evidence" value="ECO:0007669"/>
    <property type="project" value="UniProtKB-KW"/>
</dbReference>
<keyword evidence="3" id="KW-0808">Transferase</keyword>
<evidence type="ECO:0000313" key="10">
    <source>
        <dbReference type="Proteomes" id="UP001161247"/>
    </source>
</evidence>
<evidence type="ECO:0000256" key="3">
    <source>
        <dbReference type="ARBA" id="ARBA00022679"/>
    </source>
</evidence>
<dbReference type="PANTHER" id="PTHR24055">
    <property type="entry name" value="MITOGEN-ACTIVATED PROTEIN KINASE"/>
    <property type="match status" value="1"/>
</dbReference>
<feature type="compositionally biased region" description="Low complexity" evidence="7">
    <location>
        <begin position="1"/>
        <end position="20"/>
    </location>
</feature>
<keyword evidence="4" id="KW-0547">Nucleotide-binding</keyword>
<evidence type="ECO:0000256" key="5">
    <source>
        <dbReference type="ARBA" id="ARBA00022777"/>
    </source>
</evidence>
<reference evidence="9" key="1">
    <citation type="submission" date="2023-03" db="EMBL/GenBank/DDBJ databases">
        <authorList>
            <person name="Julca I."/>
        </authorList>
    </citation>
    <scope>NUCLEOTIDE SEQUENCE</scope>
</reference>
<accession>A0AAV1CGH7</accession>
<evidence type="ECO:0000256" key="6">
    <source>
        <dbReference type="ARBA" id="ARBA00022840"/>
    </source>
</evidence>
<dbReference type="PROSITE" id="PS50011">
    <property type="entry name" value="PROTEIN_KINASE_DOM"/>
    <property type="match status" value="1"/>
</dbReference>
<feature type="region of interest" description="Disordered" evidence="7">
    <location>
        <begin position="1"/>
        <end position="24"/>
    </location>
</feature>
<name>A0AAV1CGH7_OLDCO</name>
<organism evidence="9 10">
    <name type="scientific">Oldenlandia corymbosa var. corymbosa</name>
    <dbReference type="NCBI Taxonomy" id="529605"/>
    <lineage>
        <taxon>Eukaryota</taxon>
        <taxon>Viridiplantae</taxon>
        <taxon>Streptophyta</taxon>
        <taxon>Embryophyta</taxon>
        <taxon>Tracheophyta</taxon>
        <taxon>Spermatophyta</taxon>
        <taxon>Magnoliopsida</taxon>
        <taxon>eudicotyledons</taxon>
        <taxon>Gunneridae</taxon>
        <taxon>Pentapetalae</taxon>
        <taxon>asterids</taxon>
        <taxon>lamiids</taxon>
        <taxon>Gentianales</taxon>
        <taxon>Rubiaceae</taxon>
        <taxon>Rubioideae</taxon>
        <taxon>Spermacoceae</taxon>
        <taxon>Hedyotis-Oldenlandia complex</taxon>
        <taxon>Oldenlandia</taxon>
    </lineage>
</organism>
<gene>
    <name evidence="9" type="ORF">OLC1_LOCUS5381</name>
</gene>
<dbReference type="GO" id="GO:0005524">
    <property type="term" value="F:ATP binding"/>
    <property type="evidence" value="ECO:0007669"/>
    <property type="project" value="UniProtKB-KW"/>
</dbReference>